<dbReference type="GO" id="GO:0008794">
    <property type="term" value="F:arsenate reductase (glutaredoxin) activity"/>
    <property type="evidence" value="ECO:0007669"/>
    <property type="project" value="InterPro"/>
</dbReference>
<dbReference type="PROSITE" id="PS51353">
    <property type="entry name" value="ARSC"/>
    <property type="match status" value="1"/>
</dbReference>
<evidence type="ECO:0000256" key="3">
    <source>
        <dbReference type="PROSITE-ProRule" id="PRU01282"/>
    </source>
</evidence>
<reference evidence="4 5" key="1">
    <citation type="submission" date="2020-07" db="EMBL/GenBank/DDBJ databases">
        <authorList>
            <person name="Zhuang K."/>
            <person name="Ran Y."/>
        </authorList>
    </citation>
    <scope>NUCLEOTIDE SEQUENCE [LARGE SCALE GENOMIC DNA]</scope>
    <source>
        <strain evidence="4 5">WCH-YHL-001</strain>
    </source>
</reference>
<evidence type="ECO:0000313" key="5">
    <source>
        <dbReference type="Proteomes" id="UP000515512"/>
    </source>
</evidence>
<dbReference type="PANTHER" id="PTHR30041">
    <property type="entry name" value="ARSENATE REDUCTASE"/>
    <property type="match status" value="1"/>
</dbReference>
<dbReference type="PANTHER" id="PTHR30041:SF4">
    <property type="entry name" value="ARSENATE REDUCTASE"/>
    <property type="match status" value="1"/>
</dbReference>
<dbReference type="SUPFAM" id="SSF52833">
    <property type="entry name" value="Thioredoxin-like"/>
    <property type="match status" value="1"/>
</dbReference>
<dbReference type="CDD" id="cd03034">
    <property type="entry name" value="ArsC_ArsC"/>
    <property type="match status" value="1"/>
</dbReference>
<dbReference type="InterPro" id="IPR036249">
    <property type="entry name" value="Thioredoxin-like_sf"/>
</dbReference>
<accession>A0A7D6ZCU6</accession>
<evidence type="ECO:0000256" key="2">
    <source>
        <dbReference type="ARBA" id="ARBA00023002"/>
    </source>
</evidence>
<keyword evidence="2" id="KW-0560">Oxidoreductase</keyword>
<comment type="similarity">
    <text evidence="1 3">Belongs to the ArsC family.</text>
</comment>
<organism evidence="4 5">
    <name type="scientific">Nocardia huaxiensis</name>
    <dbReference type="NCBI Taxonomy" id="2755382"/>
    <lineage>
        <taxon>Bacteria</taxon>
        <taxon>Bacillati</taxon>
        <taxon>Actinomycetota</taxon>
        <taxon>Actinomycetes</taxon>
        <taxon>Mycobacteriales</taxon>
        <taxon>Nocardiaceae</taxon>
        <taxon>Nocardia</taxon>
    </lineage>
</organism>
<sequence length="120" mass="13365">MAEVEIWHNPKCSKSRAAKSVLDDTGAEYTERRYLDNPPSAAEIRDVLGKLGLEPWDITRTAEAEAKELGVSGWGRTAADRNRWIEALAAHPRLIQRPIVFTADGRAILARDEDALGELR</sequence>
<dbReference type="InterPro" id="IPR006659">
    <property type="entry name" value="Arsenate_reductase"/>
</dbReference>
<dbReference type="Gene3D" id="3.40.30.10">
    <property type="entry name" value="Glutaredoxin"/>
    <property type="match status" value="1"/>
</dbReference>
<dbReference type="Proteomes" id="UP000515512">
    <property type="component" value="Chromosome"/>
</dbReference>
<keyword evidence="5" id="KW-1185">Reference proteome</keyword>
<evidence type="ECO:0000313" key="4">
    <source>
        <dbReference type="EMBL" id="QLY27879.1"/>
    </source>
</evidence>
<dbReference type="Pfam" id="PF03960">
    <property type="entry name" value="ArsC"/>
    <property type="match status" value="1"/>
</dbReference>
<proteinExistence type="inferred from homology"/>
<dbReference type="InterPro" id="IPR006660">
    <property type="entry name" value="Arsenate_reductase-like"/>
</dbReference>
<name>A0A7D6ZCU6_9NOCA</name>
<dbReference type="AlphaFoldDB" id="A0A7D6ZCU6"/>
<protein>
    <submittedName>
        <fullName evidence="4">Arsenate reductase family protein</fullName>
    </submittedName>
</protein>
<dbReference type="EMBL" id="CP059399">
    <property type="protein sequence ID" value="QLY27879.1"/>
    <property type="molecule type" value="Genomic_DNA"/>
</dbReference>
<evidence type="ECO:0000256" key="1">
    <source>
        <dbReference type="ARBA" id="ARBA00007198"/>
    </source>
</evidence>
<dbReference type="RefSeq" id="WP_181579087.1">
    <property type="nucleotide sequence ID" value="NZ_CP059399.1"/>
</dbReference>
<dbReference type="KEGG" id="nhu:H0264_20790"/>
<gene>
    <name evidence="4" type="ORF">H0264_20790</name>
</gene>